<dbReference type="GO" id="GO:0005829">
    <property type="term" value="C:cytosol"/>
    <property type="evidence" value="ECO:0007669"/>
    <property type="project" value="TreeGrafter"/>
</dbReference>
<dbReference type="Gene3D" id="1.20.58.110">
    <property type="entry name" value="Ribosomal protein S20"/>
    <property type="match status" value="1"/>
</dbReference>
<keyword evidence="9" id="KW-1185">Reference proteome</keyword>
<dbReference type="GO" id="GO:0006412">
    <property type="term" value="P:translation"/>
    <property type="evidence" value="ECO:0007669"/>
    <property type="project" value="UniProtKB-UniRule"/>
</dbReference>
<evidence type="ECO:0000256" key="4">
    <source>
        <dbReference type="ARBA" id="ARBA00022980"/>
    </source>
</evidence>
<dbReference type="HAMAP" id="MF_00500">
    <property type="entry name" value="Ribosomal_bS20"/>
    <property type="match status" value="1"/>
</dbReference>
<dbReference type="InterPro" id="IPR036510">
    <property type="entry name" value="Ribosomal_bS20_sf"/>
</dbReference>
<reference evidence="9" key="1">
    <citation type="submission" date="2013-03" db="EMBL/GenBank/DDBJ databases">
        <title>Genome sequence of Chthonomonas calidirosea, the first sequenced genome from the Armatimonadetes phylum (formally candidate division OP10).</title>
        <authorList>
            <person name="Lee K.C.Y."/>
            <person name="Morgan X.C."/>
            <person name="Dunfield P.F."/>
            <person name="Tamas I."/>
            <person name="Houghton K.M."/>
            <person name="Vyssotski M."/>
            <person name="Ryan J.L.J."/>
            <person name="Lagutin K."/>
            <person name="McDonald I.R."/>
            <person name="Stott M.B."/>
        </authorList>
    </citation>
    <scope>NUCLEOTIDE SEQUENCE [LARGE SCALE GENOMIC DNA]</scope>
    <source>
        <strain evidence="9">DSM 23976 / ICMP 18418 / T49</strain>
    </source>
</reference>
<organism evidence="8 9">
    <name type="scientific">Chthonomonas calidirosea (strain DSM 23976 / ICMP 18418 / T49)</name>
    <dbReference type="NCBI Taxonomy" id="1303518"/>
    <lineage>
        <taxon>Bacteria</taxon>
        <taxon>Bacillati</taxon>
        <taxon>Armatimonadota</taxon>
        <taxon>Chthonomonadia</taxon>
        <taxon>Chthonomonadales</taxon>
        <taxon>Chthonomonadaceae</taxon>
        <taxon>Chthonomonas</taxon>
    </lineage>
</organism>
<evidence type="ECO:0000313" key="9">
    <source>
        <dbReference type="Proteomes" id="UP000014227"/>
    </source>
</evidence>
<proteinExistence type="inferred from homology"/>
<evidence type="ECO:0000256" key="5">
    <source>
        <dbReference type="ARBA" id="ARBA00023274"/>
    </source>
</evidence>
<keyword evidence="3 7" id="KW-0694">RNA-binding</keyword>
<dbReference type="eggNOG" id="COG0268">
    <property type="taxonomic scope" value="Bacteria"/>
</dbReference>
<keyword evidence="4 7" id="KW-0689">Ribosomal protein</keyword>
<protein>
    <recommendedName>
        <fullName evidence="6 7">Small ribosomal subunit protein bS20</fullName>
    </recommendedName>
</protein>
<dbReference type="PATRIC" id="fig|1303518.3.peg.696"/>
<dbReference type="SUPFAM" id="SSF46992">
    <property type="entry name" value="Ribosomal protein S20"/>
    <property type="match status" value="1"/>
</dbReference>
<keyword evidence="2 7" id="KW-0699">rRNA-binding</keyword>
<dbReference type="AlphaFoldDB" id="S0ETL1"/>
<evidence type="ECO:0000256" key="2">
    <source>
        <dbReference type="ARBA" id="ARBA00022730"/>
    </source>
</evidence>
<dbReference type="Pfam" id="PF01649">
    <property type="entry name" value="Ribosomal_S20p"/>
    <property type="match status" value="1"/>
</dbReference>
<evidence type="ECO:0000256" key="3">
    <source>
        <dbReference type="ARBA" id="ARBA00022884"/>
    </source>
</evidence>
<evidence type="ECO:0000256" key="7">
    <source>
        <dbReference type="HAMAP-Rule" id="MF_00500"/>
    </source>
</evidence>
<dbReference type="PANTHER" id="PTHR33398">
    <property type="entry name" value="30S RIBOSOMAL PROTEIN S20"/>
    <property type="match status" value="1"/>
</dbReference>
<dbReference type="GO" id="GO:0015935">
    <property type="term" value="C:small ribosomal subunit"/>
    <property type="evidence" value="ECO:0007669"/>
    <property type="project" value="TreeGrafter"/>
</dbReference>
<dbReference type="Proteomes" id="UP000014227">
    <property type="component" value="Chromosome I"/>
</dbReference>
<dbReference type="HOGENOM" id="CLU_160655_1_1_0"/>
<gene>
    <name evidence="7" type="primary">rpsT</name>
    <name evidence="8" type="ORF">CCALI_00690</name>
</gene>
<dbReference type="RefSeq" id="WP_016482077.1">
    <property type="nucleotide sequence ID" value="NC_021487.1"/>
</dbReference>
<keyword evidence="5 7" id="KW-0687">Ribonucleoprotein</keyword>
<sequence length="96" mass="10897">MPNIKSVKKDVIKSRKNHLRNVAAKSAMKTFIKKARLAIDSGAAEEEIAKALQLAYKVIDKTAERGIIHRNQAARRKSRLMKYYHKHVQQIAQSAS</sequence>
<evidence type="ECO:0000313" key="8">
    <source>
        <dbReference type="EMBL" id="CCW34515.1"/>
    </source>
</evidence>
<evidence type="ECO:0000256" key="1">
    <source>
        <dbReference type="ARBA" id="ARBA00007634"/>
    </source>
</evidence>
<comment type="function">
    <text evidence="7">Binds directly to 16S ribosomal RNA.</text>
</comment>
<dbReference type="InterPro" id="IPR002583">
    <property type="entry name" value="Ribosomal_bS20"/>
</dbReference>
<evidence type="ECO:0000256" key="6">
    <source>
        <dbReference type="ARBA" id="ARBA00035136"/>
    </source>
</evidence>
<name>S0ETL1_CHTCT</name>
<dbReference type="KEGG" id="ccz:CCALI_00690"/>
<dbReference type="FunCoup" id="S0ETL1">
    <property type="interactions" value="343"/>
</dbReference>
<dbReference type="STRING" id="454171.CP488_00463"/>
<dbReference type="OrthoDB" id="9808392at2"/>
<accession>S0ETL1</accession>
<dbReference type="InParanoid" id="S0ETL1"/>
<dbReference type="NCBIfam" id="TIGR00029">
    <property type="entry name" value="S20"/>
    <property type="match status" value="1"/>
</dbReference>
<dbReference type="EMBL" id="HF951689">
    <property type="protein sequence ID" value="CCW34515.1"/>
    <property type="molecule type" value="Genomic_DNA"/>
</dbReference>
<dbReference type="GO" id="GO:0070181">
    <property type="term" value="F:small ribosomal subunit rRNA binding"/>
    <property type="evidence" value="ECO:0007669"/>
    <property type="project" value="TreeGrafter"/>
</dbReference>
<dbReference type="GO" id="GO:0003735">
    <property type="term" value="F:structural constituent of ribosome"/>
    <property type="evidence" value="ECO:0007669"/>
    <property type="project" value="InterPro"/>
</dbReference>
<dbReference type="PANTHER" id="PTHR33398:SF1">
    <property type="entry name" value="SMALL RIBOSOMAL SUBUNIT PROTEIN BS20C"/>
    <property type="match status" value="1"/>
</dbReference>
<comment type="similarity">
    <text evidence="1 7">Belongs to the bacterial ribosomal protein bS20 family.</text>
</comment>